<dbReference type="EMBL" id="KE504123">
    <property type="protein sequence ID" value="EPT05446.1"/>
    <property type="molecule type" value="Genomic_DNA"/>
</dbReference>
<reference evidence="1 2" key="1">
    <citation type="journal article" date="2012" name="Science">
        <title>The Paleozoic origin of enzymatic lignin decomposition reconstructed from 31 fungal genomes.</title>
        <authorList>
            <person name="Floudas D."/>
            <person name="Binder M."/>
            <person name="Riley R."/>
            <person name="Barry K."/>
            <person name="Blanchette R.A."/>
            <person name="Henrissat B."/>
            <person name="Martinez A.T."/>
            <person name="Otillar R."/>
            <person name="Spatafora J.W."/>
            <person name="Yadav J.S."/>
            <person name="Aerts A."/>
            <person name="Benoit I."/>
            <person name="Boyd A."/>
            <person name="Carlson A."/>
            <person name="Copeland A."/>
            <person name="Coutinho P.M."/>
            <person name="de Vries R.P."/>
            <person name="Ferreira P."/>
            <person name="Findley K."/>
            <person name="Foster B."/>
            <person name="Gaskell J."/>
            <person name="Glotzer D."/>
            <person name="Gorecki P."/>
            <person name="Heitman J."/>
            <person name="Hesse C."/>
            <person name="Hori C."/>
            <person name="Igarashi K."/>
            <person name="Jurgens J.A."/>
            <person name="Kallen N."/>
            <person name="Kersten P."/>
            <person name="Kohler A."/>
            <person name="Kuees U."/>
            <person name="Kumar T.K.A."/>
            <person name="Kuo A."/>
            <person name="LaButti K."/>
            <person name="Larrondo L.F."/>
            <person name="Lindquist E."/>
            <person name="Ling A."/>
            <person name="Lombard V."/>
            <person name="Lucas S."/>
            <person name="Lundell T."/>
            <person name="Martin R."/>
            <person name="McLaughlin D.J."/>
            <person name="Morgenstern I."/>
            <person name="Morin E."/>
            <person name="Murat C."/>
            <person name="Nagy L.G."/>
            <person name="Nolan M."/>
            <person name="Ohm R.A."/>
            <person name="Patyshakuliyeva A."/>
            <person name="Rokas A."/>
            <person name="Ruiz-Duenas F.J."/>
            <person name="Sabat G."/>
            <person name="Salamov A."/>
            <person name="Samejima M."/>
            <person name="Schmutz J."/>
            <person name="Slot J.C."/>
            <person name="St John F."/>
            <person name="Stenlid J."/>
            <person name="Sun H."/>
            <person name="Sun S."/>
            <person name="Syed K."/>
            <person name="Tsang A."/>
            <person name="Wiebenga A."/>
            <person name="Young D."/>
            <person name="Pisabarro A."/>
            <person name="Eastwood D.C."/>
            <person name="Martin F."/>
            <person name="Cullen D."/>
            <person name="Grigoriev I.V."/>
            <person name="Hibbett D.S."/>
        </authorList>
    </citation>
    <scope>NUCLEOTIDE SEQUENCE</scope>
    <source>
        <strain evidence="2">FP-58527</strain>
    </source>
</reference>
<dbReference type="Proteomes" id="UP000015241">
    <property type="component" value="Unassembled WGS sequence"/>
</dbReference>
<dbReference type="STRING" id="743788.S8FWE7"/>
<keyword evidence="2" id="KW-1185">Reference proteome</keyword>
<dbReference type="OrthoDB" id="5392716at2759"/>
<sequence>MVNIRGKNGCHNGEAPPESILHAALHEYAFEKLTIKERIDRLADEYGYYIKSTKLKALNKKFGIPSTRKPPPLPVAISHVAENMDKYNGMTGPDTITRMLAADGVLIPRDTVREIMHSLDPDGADRRAPYPVRKNKLGHVLA</sequence>
<evidence type="ECO:0000313" key="2">
    <source>
        <dbReference type="Proteomes" id="UP000015241"/>
    </source>
</evidence>
<dbReference type="AlphaFoldDB" id="S8FWE7"/>
<organism evidence="1 2">
    <name type="scientific">Fomitopsis schrenkii</name>
    <name type="common">Brown rot fungus</name>
    <dbReference type="NCBI Taxonomy" id="2126942"/>
    <lineage>
        <taxon>Eukaryota</taxon>
        <taxon>Fungi</taxon>
        <taxon>Dikarya</taxon>
        <taxon>Basidiomycota</taxon>
        <taxon>Agaricomycotina</taxon>
        <taxon>Agaricomycetes</taxon>
        <taxon>Polyporales</taxon>
        <taxon>Fomitopsis</taxon>
    </lineage>
</organism>
<evidence type="ECO:0000313" key="1">
    <source>
        <dbReference type="EMBL" id="EPT05446.1"/>
    </source>
</evidence>
<gene>
    <name evidence="1" type="ORF">FOMPIDRAFT_83116</name>
</gene>
<protein>
    <submittedName>
        <fullName evidence="1">Uncharacterized protein</fullName>
    </submittedName>
</protein>
<dbReference type="HOGENOM" id="CLU_1815820_0_0_1"/>
<proteinExistence type="predicted"/>
<name>S8FWE7_FOMSC</name>
<accession>S8FWE7</accession>
<dbReference type="InParanoid" id="S8FWE7"/>